<dbReference type="EMBL" id="BOQM01000015">
    <property type="protein sequence ID" value="GIM85636.1"/>
    <property type="molecule type" value="Genomic_DNA"/>
</dbReference>
<evidence type="ECO:0000313" key="4">
    <source>
        <dbReference type="Proteomes" id="UP000677457"/>
    </source>
</evidence>
<reference evidence="1 4" key="2">
    <citation type="submission" date="2021-03" db="EMBL/GenBank/DDBJ databases">
        <title>Whole genome shotgun sequence of Salinispora arenicola NBRC 105043.</title>
        <authorList>
            <person name="Komaki H."/>
            <person name="Tamura T."/>
        </authorList>
    </citation>
    <scope>NUCLEOTIDE SEQUENCE [LARGE SCALE GENOMIC DNA]</scope>
    <source>
        <strain evidence="1 4">NBRC 105043</strain>
    </source>
</reference>
<reference evidence="2 3" key="1">
    <citation type="submission" date="2019-06" db="EMBL/GenBank/DDBJ databases">
        <title>Sequencing the genomes of 1000 actinobacteria strains.</title>
        <authorList>
            <person name="Klenk H.-P."/>
        </authorList>
    </citation>
    <scope>NUCLEOTIDE SEQUENCE [LARGE SCALE GENOMIC DNA]</scope>
    <source>
        <strain evidence="2 3">DSM 44819</strain>
    </source>
</reference>
<dbReference type="GO" id="GO:0008168">
    <property type="term" value="F:methyltransferase activity"/>
    <property type="evidence" value="ECO:0007669"/>
    <property type="project" value="UniProtKB-KW"/>
</dbReference>
<keyword evidence="2" id="KW-0489">Methyltransferase</keyword>
<protein>
    <submittedName>
        <fullName evidence="2">Putative sugar O-methyltransferase</fullName>
    </submittedName>
</protein>
<sequence>MDTRYGPSPLRQRYNKTILTHEAAKDLSGFKSGAVNFKLGFWDPSVNGVRYLKALIYNLAAGLSSENWARFRKIKNRDTGSPISIHYNGESVCMDYLLAVLELEFIARDVDLTGQRVLEVGAGYGRSCHAMLSNYDIETYHIVDLDNSLELARGYLAAVLDEHEYAKVRFVSPGDLDALPDDETFGLGLSVNAFAEMPVATVRDYLSLLDRRARHVYVRDAVGKYLEPDLDGHAHGRDLVGMALSTGPLQQVIDIHDNVVVERQAERFVEAHRPGPDWSCVNSAWARPWSYYWQALYRHRSDDAPEVP</sequence>
<evidence type="ECO:0000313" key="2">
    <source>
        <dbReference type="EMBL" id="TQL38244.1"/>
    </source>
</evidence>
<name>A0A542XQW8_SALAC</name>
<dbReference type="SUPFAM" id="SSF53335">
    <property type="entry name" value="S-adenosyl-L-methionine-dependent methyltransferases"/>
    <property type="match status" value="1"/>
</dbReference>
<dbReference type="Gene3D" id="3.40.50.150">
    <property type="entry name" value="Vaccinia Virus protein VP39"/>
    <property type="match status" value="1"/>
</dbReference>
<evidence type="ECO:0000313" key="3">
    <source>
        <dbReference type="Proteomes" id="UP000315983"/>
    </source>
</evidence>
<evidence type="ECO:0000313" key="1">
    <source>
        <dbReference type="EMBL" id="GIM85636.1"/>
    </source>
</evidence>
<comment type="caution">
    <text evidence="2">The sequence shown here is derived from an EMBL/GenBank/DDBJ whole genome shotgun (WGS) entry which is preliminary data.</text>
</comment>
<keyword evidence="2" id="KW-0808">Transferase</keyword>
<dbReference type="InterPro" id="IPR030807">
    <property type="entry name" value="Methyltran_NanM"/>
</dbReference>
<dbReference type="EMBL" id="VFOL01000001">
    <property type="protein sequence ID" value="TQL38244.1"/>
    <property type="molecule type" value="Genomic_DNA"/>
</dbReference>
<accession>A0A542XQW8</accession>
<dbReference type="Proteomes" id="UP000677457">
    <property type="component" value="Unassembled WGS sequence"/>
</dbReference>
<dbReference type="RefSeq" id="WP_016812717.1">
    <property type="nucleotide sequence ID" value="NZ_BOQM01000015.1"/>
</dbReference>
<dbReference type="GO" id="GO:0032259">
    <property type="term" value="P:methylation"/>
    <property type="evidence" value="ECO:0007669"/>
    <property type="project" value="UniProtKB-KW"/>
</dbReference>
<gene>
    <name evidence="2" type="ORF">FB564_3438</name>
    <name evidence="1" type="ORF">Sar04_23720</name>
</gene>
<organism evidence="2 3">
    <name type="scientific">Salinispora arenicola</name>
    <dbReference type="NCBI Taxonomy" id="168697"/>
    <lineage>
        <taxon>Bacteria</taxon>
        <taxon>Bacillati</taxon>
        <taxon>Actinomycetota</taxon>
        <taxon>Actinomycetes</taxon>
        <taxon>Micromonosporales</taxon>
        <taxon>Micromonosporaceae</taxon>
        <taxon>Salinispora</taxon>
    </lineage>
</organism>
<dbReference type="AlphaFoldDB" id="A0A542XQW8"/>
<dbReference type="InterPro" id="IPR029063">
    <property type="entry name" value="SAM-dependent_MTases_sf"/>
</dbReference>
<dbReference type="Proteomes" id="UP000315983">
    <property type="component" value="Unassembled WGS sequence"/>
</dbReference>
<proteinExistence type="predicted"/>
<dbReference type="NCBIfam" id="TIGR04371">
    <property type="entry name" value="methyltran_NanM"/>
    <property type="match status" value="1"/>
</dbReference>
<keyword evidence="4" id="KW-1185">Reference proteome</keyword>
<dbReference type="GeneID" id="93772631"/>